<dbReference type="InterPro" id="IPR016188">
    <property type="entry name" value="PurM-like_N"/>
</dbReference>
<evidence type="ECO:0000313" key="3">
    <source>
        <dbReference type="Proteomes" id="UP000182783"/>
    </source>
</evidence>
<dbReference type="EMBL" id="FNGM01000003">
    <property type="protein sequence ID" value="SDL51319.1"/>
    <property type="molecule type" value="Genomic_DNA"/>
</dbReference>
<keyword evidence="2" id="KW-0808">Transferase</keyword>
<gene>
    <name evidence="2" type="ORF">SAMN05216191_103339</name>
</gene>
<organism evidence="2 3">
    <name type="scientific">Paenibacillus jilunlii</name>
    <dbReference type="NCBI Taxonomy" id="682956"/>
    <lineage>
        <taxon>Bacteria</taxon>
        <taxon>Bacillati</taxon>
        <taxon>Bacillota</taxon>
        <taxon>Bacilli</taxon>
        <taxon>Bacillales</taxon>
        <taxon>Paenibacillaceae</taxon>
        <taxon>Paenibacillus</taxon>
    </lineage>
</organism>
<protein>
    <submittedName>
        <fullName evidence="2">Alpha-ribazole kinase</fullName>
    </submittedName>
</protein>
<keyword evidence="2" id="KW-0418">Kinase</keyword>
<accession>A0A1G9KNT7</accession>
<feature type="domain" description="PurM-like N-terminal" evidence="1">
    <location>
        <begin position="20"/>
        <end position="124"/>
    </location>
</feature>
<name>A0A1G9KNT7_9BACL</name>
<sequence>MKPVIQKIRDLTLVRRTGSRLLVIGCDSSASIGNKPMDAVQTPPDIVGYYTARVAVMEVLSVGADILTVVDTLAVEKYPTGSEIIRGVQRLLDEAGLTEAHLNGSTEDNFKSCQTGVGITVIGEADEERLKLMRSVAGDCVVMLGEPLIGSAVLEQEGRRCSIRQLQSLVASPEVHEIHPVGSKGAGYEAGLLAELNGCSFQAVPGITEKLNASGGPSTAVIFSAAEEKLEHIQAEVGGGMEVIGRLLPSGNRLEFYSL</sequence>
<dbReference type="OrthoDB" id="9805740at2"/>
<evidence type="ECO:0000259" key="1">
    <source>
        <dbReference type="Pfam" id="PF00586"/>
    </source>
</evidence>
<reference evidence="2 3" key="1">
    <citation type="submission" date="2016-10" db="EMBL/GenBank/DDBJ databases">
        <authorList>
            <person name="de Groot N.N."/>
        </authorList>
    </citation>
    <scope>NUCLEOTIDE SEQUENCE [LARGE SCALE GENOMIC DNA]</scope>
    <source>
        <strain evidence="2 3">CGMCC 1.10239</strain>
    </source>
</reference>
<dbReference type="AlphaFoldDB" id="A0A1G9KNT7"/>
<dbReference type="Pfam" id="PF00586">
    <property type="entry name" value="AIRS"/>
    <property type="match status" value="1"/>
</dbReference>
<dbReference type="Proteomes" id="UP000182783">
    <property type="component" value="Unassembled WGS sequence"/>
</dbReference>
<evidence type="ECO:0000313" key="2">
    <source>
        <dbReference type="EMBL" id="SDL51319.1"/>
    </source>
</evidence>
<dbReference type="RefSeq" id="WP_143013384.1">
    <property type="nucleotide sequence ID" value="NZ_CP048429.1"/>
</dbReference>
<proteinExistence type="predicted"/>
<dbReference type="GO" id="GO:0016301">
    <property type="term" value="F:kinase activity"/>
    <property type="evidence" value="ECO:0007669"/>
    <property type="project" value="UniProtKB-KW"/>
</dbReference>